<feature type="region of interest" description="Disordered" evidence="5">
    <location>
        <begin position="637"/>
        <end position="689"/>
    </location>
</feature>
<organism evidence="7 8">
    <name type="scientific">Phytophthora citrophthora</name>
    <dbReference type="NCBI Taxonomy" id="4793"/>
    <lineage>
        <taxon>Eukaryota</taxon>
        <taxon>Sar</taxon>
        <taxon>Stramenopiles</taxon>
        <taxon>Oomycota</taxon>
        <taxon>Peronosporomycetes</taxon>
        <taxon>Peronosporales</taxon>
        <taxon>Peronosporaceae</taxon>
        <taxon>Phytophthora</taxon>
    </lineage>
</organism>
<dbReference type="Proteomes" id="UP001259832">
    <property type="component" value="Unassembled WGS sequence"/>
</dbReference>
<evidence type="ECO:0000259" key="6">
    <source>
        <dbReference type="PROSITE" id="PS50178"/>
    </source>
</evidence>
<dbReference type="AlphaFoldDB" id="A0AAD9GVF4"/>
<feature type="region of interest" description="Disordered" evidence="5">
    <location>
        <begin position="172"/>
        <end position="201"/>
    </location>
</feature>
<dbReference type="Pfam" id="PF04366">
    <property type="entry name" value="Ysc84"/>
    <property type="match status" value="1"/>
</dbReference>
<feature type="domain" description="FYVE-type" evidence="6">
    <location>
        <begin position="318"/>
        <end position="391"/>
    </location>
</feature>
<dbReference type="PANTHER" id="PTHR15629:SF2">
    <property type="entry name" value="SH3 DOMAIN-CONTAINING YSC84-LIKE PROTEIN 1"/>
    <property type="match status" value="1"/>
</dbReference>
<dbReference type="PROSITE" id="PS50178">
    <property type="entry name" value="ZF_FYVE"/>
    <property type="match status" value="1"/>
</dbReference>
<keyword evidence="2 4" id="KW-0863">Zinc-finger</keyword>
<evidence type="ECO:0000256" key="5">
    <source>
        <dbReference type="SAM" id="MobiDB-lite"/>
    </source>
</evidence>
<sequence>MSVQWISAKQQVMAERSEATPLSNLQKLKLQLFHRLQRRHRDAWKRYWGSFQLYLAAKLSLEEFHALAEELLGPDKHLHNKFVVALLSTAYQDTGEELQRSPQPPSAPEIQDHSGEGGGGTALKVIANGEPSPKSNKDPLLQIIKEEGARHGKCCLKRCFVTEQVFNAVGEDSEQRSRNLHEGNGRKRPRSSVAPADNSTEETVNKLMHLDRDHSHRVHDHPDHHSAQLLIGLGKFSTTTISPSSPSSSSRGFSYTVVKAIIILKSNLIFTSFRIIIGEKHRQSEEPFKIALAMMHQSQSQQPNQSVALPTTVRWIPDAEVSVCYGCQLLFDWVRRKHHCRYCGHVFCELCTPQRSLIREDQILTNPERKYLAVNAHNPQRVCDDCHTRLEPEQEELRLTMSHAVQQTDVQESGPQRFFNSPYSFTLREEIRKATYSVKNFTFQGVVKDQSIPLPLLTHAKGIAFLTVIKMGFVFTGRMGTGLVVAKLPDGRWSAPSAIGTAGVGWGPQIGGEITDFVIILNTQRAVEAFCASGQVNLGAELGISAGPVGRVASGALEASASMDVAPCYSYSHSKGLFAGISLEGSVILSRPDINRSFYGRAVPVAELLGGVEPPPVAAAPLYEAIRAAMESPANGANRVARSSSNPAQQYQPAAAAAGAGPAALPSTEAPAPVATSAPTGSSLFTNVS</sequence>
<dbReference type="CDD" id="cd11526">
    <property type="entry name" value="SYLF_FYVE"/>
    <property type="match status" value="1"/>
</dbReference>
<dbReference type="InterPro" id="IPR017455">
    <property type="entry name" value="Znf_FYVE-rel"/>
</dbReference>
<accession>A0AAD9GVF4</accession>
<dbReference type="Pfam" id="PF12767">
    <property type="entry name" value="SAGA-Tad1"/>
    <property type="match status" value="1"/>
</dbReference>
<keyword evidence="3" id="KW-0862">Zinc</keyword>
<comment type="caution">
    <text evidence="7">The sequence shown here is derived from an EMBL/GenBank/DDBJ whole genome shotgun (WGS) entry which is preliminary data.</text>
</comment>
<feature type="compositionally biased region" description="Low complexity" evidence="5">
    <location>
        <begin position="647"/>
        <end position="664"/>
    </location>
</feature>
<dbReference type="SUPFAM" id="SSF57903">
    <property type="entry name" value="FYVE/PHD zinc finger"/>
    <property type="match status" value="1"/>
</dbReference>
<dbReference type="SMART" id="SM00064">
    <property type="entry name" value="FYVE"/>
    <property type="match status" value="1"/>
</dbReference>
<dbReference type="GO" id="GO:0008270">
    <property type="term" value="F:zinc ion binding"/>
    <property type="evidence" value="ECO:0007669"/>
    <property type="project" value="UniProtKB-KW"/>
</dbReference>
<gene>
    <name evidence="7" type="ORF">P3T76_002545</name>
</gene>
<dbReference type="Gene3D" id="3.30.40.10">
    <property type="entry name" value="Zinc/RING finger domain, C3HC4 (zinc finger)"/>
    <property type="match status" value="1"/>
</dbReference>
<evidence type="ECO:0000256" key="4">
    <source>
        <dbReference type="PROSITE-ProRule" id="PRU00091"/>
    </source>
</evidence>
<dbReference type="GO" id="GO:0035091">
    <property type="term" value="F:phosphatidylinositol binding"/>
    <property type="evidence" value="ECO:0007669"/>
    <property type="project" value="TreeGrafter"/>
</dbReference>
<evidence type="ECO:0000313" key="7">
    <source>
        <dbReference type="EMBL" id="KAK1945497.1"/>
    </source>
</evidence>
<dbReference type="Pfam" id="PF01363">
    <property type="entry name" value="FYVE"/>
    <property type="match status" value="1"/>
</dbReference>
<keyword evidence="8" id="KW-1185">Reference proteome</keyword>
<dbReference type="InterPro" id="IPR011011">
    <property type="entry name" value="Znf_FYVE_PHD"/>
</dbReference>
<dbReference type="InterPro" id="IPR013083">
    <property type="entry name" value="Znf_RING/FYVE/PHD"/>
</dbReference>
<dbReference type="InterPro" id="IPR000306">
    <property type="entry name" value="Znf_FYVE"/>
</dbReference>
<dbReference type="InterPro" id="IPR007461">
    <property type="entry name" value="Ysc84_actin-binding"/>
</dbReference>
<evidence type="ECO:0000256" key="1">
    <source>
        <dbReference type="ARBA" id="ARBA00022723"/>
    </source>
</evidence>
<feature type="compositionally biased region" description="Polar residues" evidence="5">
    <location>
        <begin position="677"/>
        <end position="689"/>
    </location>
</feature>
<reference evidence="7" key="1">
    <citation type="submission" date="2023-08" db="EMBL/GenBank/DDBJ databases">
        <title>Reference Genome Resource for the Citrus Pathogen Phytophthora citrophthora.</title>
        <authorList>
            <person name="Moller H."/>
            <person name="Coetzee B."/>
            <person name="Rose L.J."/>
            <person name="Van Niekerk J.M."/>
        </authorList>
    </citation>
    <scope>NUCLEOTIDE SEQUENCE</scope>
    <source>
        <strain evidence="7">STE-U-9442</strain>
    </source>
</reference>
<dbReference type="InterPro" id="IPR051702">
    <property type="entry name" value="SH3_domain_YSC84-like"/>
</dbReference>
<dbReference type="InterPro" id="IPR024738">
    <property type="entry name" value="Hfi1/Tada1"/>
</dbReference>
<feature type="compositionally biased region" description="Basic and acidic residues" evidence="5">
    <location>
        <begin position="173"/>
        <end position="185"/>
    </location>
</feature>
<dbReference type="FunFam" id="3.30.40.10:FF:000679">
    <property type="entry name" value="SH3 domain-containing protein"/>
    <property type="match status" value="1"/>
</dbReference>
<evidence type="ECO:0000313" key="8">
    <source>
        <dbReference type="Proteomes" id="UP001259832"/>
    </source>
</evidence>
<feature type="region of interest" description="Disordered" evidence="5">
    <location>
        <begin position="94"/>
        <end position="138"/>
    </location>
</feature>
<dbReference type="GO" id="GO:0070461">
    <property type="term" value="C:SAGA-type complex"/>
    <property type="evidence" value="ECO:0007669"/>
    <property type="project" value="InterPro"/>
</dbReference>
<protein>
    <submittedName>
        <fullName evidence="7">SH3 domain-containing protein</fullName>
    </submittedName>
</protein>
<keyword evidence="1" id="KW-0479">Metal-binding</keyword>
<evidence type="ECO:0000256" key="3">
    <source>
        <dbReference type="ARBA" id="ARBA00022833"/>
    </source>
</evidence>
<dbReference type="EMBL" id="JASMQC010000004">
    <property type="protein sequence ID" value="KAK1945497.1"/>
    <property type="molecule type" value="Genomic_DNA"/>
</dbReference>
<evidence type="ECO:0000256" key="2">
    <source>
        <dbReference type="ARBA" id="ARBA00022771"/>
    </source>
</evidence>
<dbReference type="PANTHER" id="PTHR15629">
    <property type="entry name" value="SH3YL1 PROTEIN"/>
    <property type="match status" value="1"/>
</dbReference>
<proteinExistence type="predicted"/>
<name>A0AAD9GVF4_9STRA</name>